<dbReference type="Pfam" id="PF13380">
    <property type="entry name" value="CoA_binding_2"/>
    <property type="match status" value="1"/>
</dbReference>
<gene>
    <name evidence="7" type="ORF">SMD27_18315</name>
</gene>
<dbReference type="InterPro" id="IPR011761">
    <property type="entry name" value="ATP-grasp"/>
</dbReference>
<dbReference type="InterPro" id="IPR051538">
    <property type="entry name" value="Acyl-CoA_Synth/Transferase"/>
</dbReference>
<dbReference type="GO" id="GO:0016874">
    <property type="term" value="F:ligase activity"/>
    <property type="evidence" value="ECO:0007669"/>
    <property type="project" value="UniProtKB-KW"/>
</dbReference>
<evidence type="ECO:0000313" key="7">
    <source>
        <dbReference type="EMBL" id="MDY0884804.1"/>
    </source>
</evidence>
<evidence type="ECO:0000256" key="4">
    <source>
        <dbReference type="ARBA" id="ARBA00022840"/>
    </source>
</evidence>
<dbReference type="PANTHER" id="PTHR43334:SF1">
    <property type="entry name" value="3-HYDROXYPROPIONATE--COA LIGASE [ADP-FORMING]"/>
    <property type="match status" value="1"/>
</dbReference>
<reference evidence="7 8" key="1">
    <citation type="journal article" date="2016" name="Antonie Van Leeuwenhoek">
        <title>Dongia soli sp. nov., isolated from soil from Dokdo, Korea.</title>
        <authorList>
            <person name="Kim D.U."/>
            <person name="Lee H."/>
            <person name="Kim H."/>
            <person name="Kim S.G."/>
            <person name="Ka J.O."/>
        </authorList>
    </citation>
    <scope>NUCLEOTIDE SEQUENCE [LARGE SCALE GENOMIC DNA]</scope>
    <source>
        <strain evidence="7 8">D78</strain>
    </source>
</reference>
<dbReference type="RefSeq" id="WP_320509878.1">
    <property type="nucleotide sequence ID" value="NZ_JAXCLW010000006.1"/>
</dbReference>
<dbReference type="Gene3D" id="3.30.470.20">
    <property type="entry name" value="ATP-grasp fold, B domain"/>
    <property type="match status" value="1"/>
</dbReference>
<keyword evidence="8" id="KW-1185">Reference proteome</keyword>
<dbReference type="Gene3D" id="3.40.50.261">
    <property type="entry name" value="Succinyl-CoA synthetase domains"/>
    <property type="match status" value="2"/>
</dbReference>
<keyword evidence="4 5" id="KW-0067">ATP-binding</keyword>
<dbReference type="Gene3D" id="3.40.50.720">
    <property type="entry name" value="NAD(P)-binding Rossmann-like Domain"/>
    <property type="match status" value="1"/>
</dbReference>
<keyword evidence="3 5" id="KW-0547">Nucleotide-binding</keyword>
<keyword evidence="1" id="KW-0816">Tricarboxylic acid cycle</keyword>
<evidence type="ECO:0000313" key="8">
    <source>
        <dbReference type="Proteomes" id="UP001279642"/>
    </source>
</evidence>
<dbReference type="SUPFAM" id="SSF56059">
    <property type="entry name" value="Glutathione synthetase ATP-binding domain-like"/>
    <property type="match status" value="1"/>
</dbReference>
<evidence type="ECO:0000256" key="1">
    <source>
        <dbReference type="ARBA" id="ARBA00022532"/>
    </source>
</evidence>
<evidence type="ECO:0000256" key="3">
    <source>
        <dbReference type="ARBA" id="ARBA00022741"/>
    </source>
</evidence>
<dbReference type="Pfam" id="PF13607">
    <property type="entry name" value="Succ_CoA_lig"/>
    <property type="match status" value="1"/>
</dbReference>
<dbReference type="SMART" id="SM00881">
    <property type="entry name" value="CoA_binding"/>
    <property type="match status" value="1"/>
</dbReference>
<sequence length="694" mass="74702">MTLSRLANPQSIAILGASERPSIGRTLIQSLSRLGFPGRVYPINPKYDELLGLKCYRSVNDLPEAPDVVSICVGDRIVEHLQTLADKGAGGAVIYGGGFAERGDEGKKTQQAIADICRAGNISLCGPNCMGIFNPPARSTTYIYEVRDPKGLPGNVALISQSGSIGNGLLGDVRRFGFSLIASTGNEAVVDTAALIDYLIDDPATKVIATFTETVRSPERYVAALDRAADCGKPVVVLKVGQSERARHAITSHTGGLAGESRVFSELLRAHRAIEVNDMDELTEVLAVCQGKRLPRGRRSSVITGSGGQAELILDVATASGWELPPLSAADRAKVESVQGPITGDGNPLDSWGNGDWRTNLPNALAVLNESEDHDSIVYCADCNEKQPMIGEDRLLDEMKLLVEAAENSDKPHYLMNTRPGLMNLTQVNYLAEHGIPQIGGTRQGLGAIDRVARHLAPLPPLRQVKHPASPDLNGTRQVIGEYDAKKLLQPYGVPVSREHLVRALDDGRSVAREIGFPVVLKVVSDDIPHKSEHGLVIVGLRNEAEFDAAWRLLEERLSRLDNAKIDGYLVQEFVADGIEVFGGVSRDPDFGLSLAFGMGGIGIEVMKDFALRLLPLRNGDIEALIGETKGAALLRPYRGRPGADLRSLVDCLYGLADFAQANAERIAEIDLNPIKVREDGKGCVVVDALIVLR</sequence>
<dbReference type="SUPFAM" id="SSF51735">
    <property type="entry name" value="NAD(P)-binding Rossmann-fold domains"/>
    <property type="match status" value="1"/>
</dbReference>
<dbReference type="Proteomes" id="UP001279642">
    <property type="component" value="Unassembled WGS sequence"/>
</dbReference>
<keyword evidence="2 7" id="KW-0436">Ligase</keyword>
<dbReference type="PROSITE" id="PS50975">
    <property type="entry name" value="ATP_GRASP"/>
    <property type="match status" value="1"/>
</dbReference>
<dbReference type="InterPro" id="IPR003781">
    <property type="entry name" value="CoA-bd"/>
</dbReference>
<dbReference type="InterPro" id="IPR013815">
    <property type="entry name" value="ATP_grasp_subdomain_1"/>
</dbReference>
<evidence type="ECO:0000256" key="5">
    <source>
        <dbReference type="PROSITE-ProRule" id="PRU00409"/>
    </source>
</evidence>
<protein>
    <submittedName>
        <fullName evidence="7">Acetate--CoA ligase family protein</fullName>
    </submittedName>
</protein>
<dbReference type="EMBL" id="JAXCLW010000006">
    <property type="protein sequence ID" value="MDY0884804.1"/>
    <property type="molecule type" value="Genomic_DNA"/>
</dbReference>
<proteinExistence type="predicted"/>
<organism evidence="7 8">
    <name type="scientific">Dongia soli</name>
    <dbReference type="NCBI Taxonomy" id="600628"/>
    <lineage>
        <taxon>Bacteria</taxon>
        <taxon>Pseudomonadati</taxon>
        <taxon>Pseudomonadota</taxon>
        <taxon>Alphaproteobacteria</taxon>
        <taxon>Rhodospirillales</taxon>
        <taxon>Dongiaceae</taxon>
        <taxon>Dongia</taxon>
    </lineage>
</organism>
<dbReference type="InterPro" id="IPR032875">
    <property type="entry name" value="Succ_CoA_lig_flav_dom"/>
</dbReference>
<evidence type="ECO:0000256" key="2">
    <source>
        <dbReference type="ARBA" id="ARBA00022598"/>
    </source>
</evidence>
<accession>A0ABU5EEK1</accession>
<dbReference type="Gene3D" id="3.30.1490.20">
    <property type="entry name" value="ATP-grasp fold, A domain"/>
    <property type="match status" value="1"/>
</dbReference>
<dbReference type="PANTHER" id="PTHR43334">
    <property type="entry name" value="ACETATE--COA LIGASE [ADP-FORMING]"/>
    <property type="match status" value="1"/>
</dbReference>
<name>A0ABU5EEK1_9PROT</name>
<dbReference type="SUPFAM" id="SSF52210">
    <property type="entry name" value="Succinyl-CoA synthetase domains"/>
    <property type="match status" value="2"/>
</dbReference>
<feature type="domain" description="ATP-grasp" evidence="6">
    <location>
        <begin position="486"/>
        <end position="522"/>
    </location>
</feature>
<dbReference type="Pfam" id="PF13549">
    <property type="entry name" value="ATP-grasp_5"/>
    <property type="match status" value="1"/>
</dbReference>
<dbReference type="InterPro" id="IPR016102">
    <property type="entry name" value="Succinyl-CoA_synth-like"/>
</dbReference>
<comment type="caution">
    <text evidence="7">The sequence shown here is derived from an EMBL/GenBank/DDBJ whole genome shotgun (WGS) entry which is preliminary data.</text>
</comment>
<dbReference type="InterPro" id="IPR036291">
    <property type="entry name" value="NAD(P)-bd_dom_sf"/>
</dbReference>
<evidence type="ECO:0000259" key="6">
    <source>
        <dbReference type="PROSITE" id="PS50975"/>
    </source>
</evidence>